<protein>
    <submittedName>
        <fullName evidence="9">Cation:proton antiporter</fullName>
    </submittedName>
</protein>
<dbReference type="InterPro" id="IPR006153">
    <property type="entry name" value="Cation/H_exchanger_TM"/>
</dbReference>
<keyword evidence="5 7" id="KW-1133">Transmembrane helix</keyword>
<feature type="transmembrane region" description="Helical" evidence="7">
    <location>
        <begin position="188"/>
        <end position="209"/>
    </location>
</feature>
<dbReference type="Proteomes" id="UP000660885">
    <property type="component" value="Unassembled WGS sequence"/>
</dbReference>
<dbReference type="PANTHER" id="PTHR42751:SF1">
    <property type="entry name" value="CATION_PROTON ANTIPORTER YBAL-RELATED"/>
    <property type="match status" value="1"/>
</dbReference>
<name>A0ABS1UAQ8_9PROT</name>
<comment type="similarity">
    <text evidence="2">Belongs to the monovalent cation:proton antiporter 2 (CPA2) transporter (TC 2.A.37) family.</text>
</comment>
<sequence>MLHDSPLIAVLVIGLGLAFVLGAVANRLRTSLLAGYLLAGVAIGPFTPGFVGDQGLALQLGEIGVLLLMFGVGLHFSVRDLMKVRAVAVPGALVQITLATLMGEGLGWMLGLDLGAGLVFGLSLSIASTVVLLRTLHERQLMGSEAGHIAVAWLVIQDFVTVLALVLLPVLAPLLKNDGSDTATLAELGLTGVVTVAKVAAFVALMLLVGQRVIRFVLHAVVHTGSRELFCLAVLAVVLGAAFVGSEVFGVSFALGAFVVGMVLSGSKLSPRIAEETLPLRNAFSALFFVSIGMLFDPTVLLRDPLSLLIVLSVVLIGTPIASFLVLRALDQPLGAALMIAIGLAQIGEFSFILVGLGVGLDLLGEPIRDLILGASILSIFLNPVLFFMVGRLKPWIDRREATSSNRTNRSLLVTAEDGFRTQKCVSTLRIGAGRRAGRVLPQEG</sequence>
<evidence type="ECO:0000313" key="10">
    <source>
        <dbReference type="Proteomes" id="UP000660885"/>
    </source>
</evidence>
<dbReference type="Gene3D" id="1.20.1530.20">
    <property type="match status" value="1"/>
</dbReference>
<comment type="subcellular location">
    <subcellularLocation>
        <location evidence="1">Membrane</location>
        <topology evidence="1">Multi-pass membrane protein</topology>
    </subcellularLocation>
</comment>
<evidence type="ECO:0000256" key="7">
    <source>
        <dbReference type="SAM" id="Phobius"/>
    </source>
</evidence>
<feature type="transmembrane region" description="Helical" evidence="7">
    <location>
        <begin position="57"/>
        <end position="76"/>
    </location>
</feature>
<evidence type="ECO:0000256" key="1">
    <source>
        <dbReference type="ARBA" id="ARBA00004141"/>
    </source>
</evidence>
<gene>
    <name evidence="9" type="ORF">JMJ56_24725</name>
</gene>
<keyword evidence="4 7" id="KW-0812">Transmembrane</keyword>
<feature type="transmembrane region" description="Helical" evidence="7">
    <location>
        <begin position="308"/>
        <end position="327"/>
    </location>
</feature>
<evidence type="ECO:0000256" key="3">
    <source>
        <dbReference type="ARBA" id="ARBA00022448"/>
    </source>
</evidence>
<feature type="transmembrane region" description="Helical" evidence="7">
    <location>
        <begin position="334"/>
        <end position="359"/>
    </location>
</feature>
<keyword evidence="3" id="KW-0813">Transport</keyword>
<feature type="transmembrane region" description="Helical" evidence="7">
    <location>
        <begin position="32"/>
        <end position="51"/>
    </location>
</feature>
<feature type="transmembrane region" description="Helical" evidence="7">
    <location>
        <begin position="6"/>
        <end position="25"/>
    </location>
</feature>
<feature type="transmembrane region" description="Helical" evidence="7">
    <location>
        <begin position="371"/>
        <end position="390"/>
    </location>
</feature>
<dbReference type="Pfam" id="PF00999">
    <property type="entry name" value="Na_H_Exchanger"/>
    <property type="match status" value="1"/>
</dbReference>
<feature type="domain" description="Cation/H+ exchanger transmembrane" evidence="8">
    <location>
        <begin position="17"/>
        <end position="387"/>
    </location>
</feature>
<evidence type="ECO:0000256" key="4">
    <source>
        <dbReference type="ARBA" id="ARBA00022692"/>
    </source>
</evidence>
<keyword evidence="6 7" id="KW-0472">Membrane</keyword>
<dbReference type="PANTHER" id="PTHR42751">
    <property type="entry name" value="SODIUM/HYDROGEN EXCHANGER FAMILY/TRKA DOMAIN PROTEIN"/>
    <property type="match status" value="1"/>
</dbReference>
<proteinExistence type="inferred from homology"/>
<evidence type="ECO:0000256" key="6">
    <source>
        <dbReference type="ARBA" id="ARBA00023136"/>
    </source>
</evidence>
<comment type="caution">
    <text evidence="9">The sequence shown here is derived from an EMBL/GenBank/DDBJ whole genome shotgun (WGS) entry which is preliminary data.</text>
</comment>
<evidence type="ECO:0000313" key="9">
    <source>
        <dbReference type="EMBL" id="MBL6081205.1"/>
    </source>
</evidence>
<feature type="transmembrane region" description="Helical" evidence="7">
    <location>
        <begin position="148"/>
        <end position="168"/>
    </location>
</feature>
<dbReference type="InterPro" id="IPR038770">
    <property type="entry name" value="Na+/solute_symporter_sf"/>
</dbReference>
<reference evidence="9 10" key="1">
    <citation type="submission" date="2021-01" db="EMBL/GenBank/DDBJ databases">
        <title>Belnapia mucosa sp. nov. and Belnapia arida sp. nov., isolated from the Tabernas Desert (Almeria, Spain).</title>
        <authorList>
            <person name="Molina-Menor E."/>
            <person name="Vidal-Verdu A."/>
            <person name="Calonge A."/>
            <person name="Satari L."/>
            <person name="Pereto J."/>
            <person name="Porcar M."/>
        </authorList>
    </citation>
    <scope>NUCLEOTIDE SEQUENCE [LARGE SCALE GENOMIC DNA]</scope>
    <source>
        <strain evidence="9 10">T18</strain>
    </source>
</reference>
<evidence type="ECO:0000259" key="8">
    <source>
        <dbReference type="Pfam" id="PF00999"/>
    </source>
</evidence>
<organism evidence="9 10">
    <name type="scientific">Belnapia arida</name>
    <dbReference type="NCBI Taxonomy" id="2804533"/>
    <lineage>
        <taxon>Bacteria</taxon>
        <taxon>Pseudomonadati</taxon>
        <taxon>Pseudomonadota</taxon>
        <taxon>Alphaproteobacteria</taxon>
        <taxon>Acetobacterales</taxon>
        <taxon>Roseomonadaceae</taxon>
        <taxon>Belnapia</taxon>
    </lineage>
</organism>
<feature type="transmembrane region" description="Helical" evidence="7">
    <location>
        <begin position="88"/>
        <end position="110"/>
    </location>
</feature>
<evidence type="ECO:0000256" key="5">
    <source>
        <dbReference type="ARBA" id="ARBA00022989"/>
    </source>
</evidence>
<evidence type="ECO:0000256" key="2">
    <source>
        <dbReference type="ARBA" id="ARBA00005551"/>
    </source>
</evidence>
<feature type="transmembrane region" description="Helical" evidence="7">
    <location>
        <begin position="216"/>
        <end position="242"/>
    </location>
</feature>
<feature type="transmembrane region" description="Helical" evidence="7">
    <location>
        <begin position="116"/>
        <end position="136"/>
    </location>
</feature>
<dbReference type="EMBL" id="JAETWB010000023">
    <property type="protein sequence ID" value="MBL6081205.1"/>
    <property type="molecule type" value="Genomic_DNA"/>
</dbReference>
<keyword evidence="10" id="KW-1185">Reference proteome</keyword>
<accession>A0ABS1UAQ8</accession>